<dbReference type="GO" id="GO:0005829">
    <property type="term" value="C:cytosol"/>
    <property type="evidence" value="ECO:0007669"/>
    <property type="project" value="TreeGrafter"/>
</dbReference>
<accession>A0A069CYB3</accession>
<protein>
    <recommendedName>
        <fullName evidence="4">Viral histone-like protein</fullName>
    </recommendedName>
    <alternativeName>
        <fullName evidence="9">DNA-binding protein pA104R</fullName>
    </alternativeName>
    <alternativeName>
        <fullName evidence="8">pA104R</fullName>
    </alternativeName>
</protein>
<evidence type="ECO:0000256" key="2">
    <source>
        <dbReference type="ARBA" id="ARBA00010529"/>
    </source>
</evidence>
<name>A0A069CYB3_9BACE</name>
<dbReference type="InterPro" id="IPR036388">
    <property type="entry name" value="WH-like_DNA-bd_sf"/>
</dbReference>
<dbReference type="Gene3D" id="4.10.520.10">
    <property type="entry name" value="IHF-like DNA-binding proteins"/>
    <property type="match status" value="1"/>
</dbReference>
<dbReference type="eggNOG" id="COG0776">
    <property type="taxonomic scope" value="Bacteria"/>
</dbReference>
<evidence type="ECO:0000256" key="5">
    <source>
        <dbReference type="ARBA" id="ARBA00022705"/>
    </source>
</evidence>
<dbReference type="NCBIfam" id="TIGR01201">
    <property type="entry name" value="HU_rel"/>
    <property type="match status" value="1"/>
</dbReference>
<gene>
    <name evidence="12" type="ORF">JCM15093_296</name>
</gene>
<comment type="similarity">
    <text evidence="2">Belongs to the bacterial histone-like protein family.</text>
</comment>
<dbReference type="PANTHER" id="PTHR33175">
    <property type="entry name" value="DNA-BINDING PROTEIN HU"/>
    <property type="match status" value="1"/>
</dbReference>
<evidence type="ECO:0000256" key="8">
    <source>
        <dbReference type="ARBA" id="ARBA00033120"/>
    </source>
</evidence>
<evidence type="ECO:0000256" key="3">
    <source>
        <dbReference type="ARBA" id="ARBA00011738"/>
    </source>
</evidence>
<keyword evidence="6" id="KW-0426">Late protein</keyword>
<sequence length="221" mass="25398">MYKLYNVIGMAIHFEWYETPVAPHQPEEKTLHARISFNGKTDTAQLRKKIQERCTLSETDVVAVLDALSRVMGEELADGRQVHLDGIGYFHPTLTCTEIIKEDTKQKNAKVRLKSIKFRADKKLNSSIGEVKVQHVKHNEHSSRLSPEEIDRYLTEYFSTHRFMTRADFQKGCGLLRNTAMNHLRRLIAEGKIKNIGLRMQPIYVPLPGYYGVDAENAIDQ</sequence>
<comment type="function">
    <text evidence="10">DNA-binding protein that plays a critical role in nucleoid compaction, genome replication and DNA replication and transcription. Binds to both ssDNA and dsDNA with a binding site covering about 15 nucleotides. Displays DNA-supercoiling activity only when associated with the viral DNA topoisomerase 2.</text>
</comment>
<dbReference type="PANTHER" id="PTHR33175:SF13">
    <property type="entry name" value="HISTONE-LIKE PROTEIN"/>
    <property type="match status" value="1"/>
</dbReference>
<evidence type="ECO:0000256" key="1">
    <source>
        <dbReference type="ARBA" id="ARBA00004328"/>
    </source>
</evidence>
<evidence type="ECO:0000256" key="4">
    <source>
        <dbReference type="ARBA" id="ARBA00016145"/>
    </source>
</evidence>
<keyword evidence="5" id="KW-0235">DNA replication</keyword>
<proteinExistence type="inferred from homology"/>
<dbReference type="GO" id="GO:0003677">
    <property type="term" value="F:DNA binding"/>
    <property type="evidence" value="ECO:0007669"/>
    <property type="project" value="UniProtKB-KW"/>
</dbReference>
<feature type="domain" description="HU" evidence="11">
    <location>
        <begin position="10"/>
        <end position="133"/>
    </location>
</feature>
<dbReference type="STRING" id="1121097.GCA_000428125_00262"/>
<evidence type="ECO:0000256" key="10">
    <source>
        <dbReference type="ARBA" id="ARBA00046140"/>
    </source>
</evidence>
<comment type="caution">
    <text evidence="12">The sequence shown here is derived from an EMBL/GenBank/DDBJ whole genome shotgun (WGS) entry which is preliminary data.</text>
</comment>
<evidence type="ECO:0000256" key="6">
    <source>
        <dbReference type="ARBA" id="ARBA00022921"/>
    </source>
</evidence>
<dbReference type="SUPFAM" id="SSF47729">
    <property type="entry name" value="IHF-like DNA-binding proteins"/>
    <property type="match status" value="1"/>
</dbReference>
<keyword evidence="13" id="KW-1185">Reference proteome</keyword>
<dbReference type="Proteomes" id="UP000027601">
    <property type="component" value="Unassembled WGS sequence"/>
</dbReference>
<comment type="subunit">
    <text evidence="3">Homodimer.</text>
</comment>
<reference evidence="12 13" key="1">
    <citation type="journal article" date="2015" name="Microbes Environ.">
        <title>Distribution and evolution of nitrogen fixation genes in the phylum bacteroidetes.</title>
        <authorList>
            <person name="Inoue J."/>
            <person name="Oshima K."/>
            <person name="Suda W."/>
            <person name="Sakamoto M."/>
            <person name="Iino T."/>
            <person name="Noda S."/>
            <person name="Hongoh Y."/>
            <person name="Hattori M."/>
            <person name="Ohkuma M."/>
        </authorList>
    </citation>
    <scope>NUCLEOTIDE SEQUENCE [LARGE SCALE GENOMIC DNA]</scope>
    <source>
        <strain evidence="12 13">JCM 15093</strain>
    </source>
</reference>
<dbReference type="AlphaFoldDB" id="A0A069CYB3"/>
<dbReference type="Gene3D" id="1.10.10.10">
    <property type="entry name" value="Winged helix-like DNA-binding domain superfamily/Winged helix DNA-binding domain"/>
    <property type="match status" value="1"/>
</dbReference>
<dbReference type="InterPro" id="IPR010992">
    <property type="entry name" value="IHF-like_DNA-bd_dom_sf"/>
</dbReference>
<evidence type="ECO:0000259" key="11">
    <source>
        <dbReference type="Pfam" id="PF18291"/>
    </source>
</evidence>
<dbReference type="InterPro" id="IPR041607">
    <property type="entry name" value="HU-HIG"/>
</dbReference>
<dbReference type="GO" id="GO:0006260">
    <property type="term" value="P:DNA replication"/>
    <property type="evidence" value="ECO:0007669"/>
    <property type="project" value="UniProtKB-KW"/>
</dbReference>
<evidence type="ECO:0000313" key="12">
    <source>
        <dbReference type="EMBL" id="GAK35217.1"/>
    </source>
</evidence>
<keyword evidence="7 12" id="KW-0238">DNA-binding</keyword>
<dbReference type="EMBL" id="BAJS01000001">
    <property type="protein sequence ID" value="GAK35217.1"/>
    <property type="molecule type" value="Genomic_DNA"/>
</dbReference>
<dbReference type="InterPro" id="IPR000119">
    <property type="entry name" value="Hist_DNA-bd"/>
</dbReference>
<comment type="subcellular location">
    <subcellularLocation>
        <location evidence="1">Virion</location>
    </subcellularLocation>
</comment>
<dbReference type="GO" id="GO:0030527">
    <property type="term" value="F:structural constituent of chromatin"/>
    <property type="evidence" value="ECO:0007669"/>
    <property type="project" value="InterPro"/>
</dbReference>
<evidence type="ECO:0000313" key="13">
    <source>
        <dbReference type="Proteomes" id="UP000027601"/>
    </source>
</evidence>
<organism evidence="12 13">
    <name type="scientific">Bacteroides graminisolvens DSM 19988 = JCM 15093</name>
    <dbReference type="NCBI Taxonomy" id="1121097"/>
    <lineage>
        <taxon>Bacteria</taxon>
        <taxon>Pseudomonadati</taxon>
        <taxon>Bacteroidota</taxon>
        <taxon>Bacteroidia</taxon>
        <taxon>Bacteroidales</taxon>
        <taxon>Bacteroidaceae</taxon>
        <taxon>Bacteroides</taxon>
    </lineage>
</organism>
<evidence type="ECO:0000256" key="7">
    <source>
        <dbReference type="ARBA" id="ARBA00023125"/>
    </source>
</evidence>
<evidence type="ECO:0000256" key="9">
    <source>
        <dbReference type="ARBA" id="ARBA00033227"/>
    </source>
</evidence>
<dbReference type="Pfam" id="PF18291">
    <property type="entry name" value="HU-HIG"/>
    <property type="match status" value="1"/>
</dbReference>
<dbReference type="InterPro" id="IPR005902">
    <property type="entry name" value="HU_DNA-bd_put"/>
</dbReference>